<dbReference type="Proteomes" id="UP000629468">
    <property type="component" value="Unassembled WGS sequence"/>
</dbReference>
<dbReference type="EMBL" id="JABXXO010000014">
    <property type="protein sequence ID" value="KAF7761260.1"/>
    <property type="molecule type" value="Genomic_DNA"/>
</dbReference>
<dbReference type="SUPFAM" id="SSF48208">
    <property type="entry name" value="Six-hairpin glycosidases"/>
    <property type="match status" value="1"/>
</dbReference>
<sequence>MSWEIGTRTQTILELNATRYSVFSNNDLPPPPSSPPDDLSSALEPFFSIAKDVVANRPVQNISGPRPLFPDGSAGDPASIGMCVLLANWTGVDRESGLDYAGAAKDELDWLLSVIPRTDDGAISHRENELQLWSDSVYMVPPFLAYYGIISNNQTLLMEAYNQIKLYRDYLRDSNAQNRWKHVVLGSGTDEGHWTTGNGWAAAGMLRVLATLRNSPFAQIMKDQQGDLTEWIEEIHDGMYAVLDTTANLWTNYPDVAADSPGNFYDTSGSALLAATVFRAAVMLNQFTHVPAAEKIRQTLFSPSGGPPSSTTTSSTSTTTLATPTSPATAFPNYSHLTSEGWLNPVVNPYSFPHEGSMSPESEAFAIQLHSAWRDWVADGARGANGGYTSLRLHGVGRTVALSVAVSVIFASWMRNPCIEPTIYLIPKLTEMARPLKATVNCDLGEGYSLYRMGDDEELMKTIHLANVACGFHASDWDIMNQTVTYAKLYNVKVGAHPSLPDKQGFGRREMKISDTELFNCFVYQAGALFGFLKLHGMEMHHFKPHGAIYGQMARDLELARAGIRACRVFGDKVAFVGLAGTMHEAAASMEKVKFIPEWFADLKYDETGKLLITKTHDPVKEEDVVDRVNRLLQSRLITTNESGKFLPLGDNVEEVTICVHSDTPGAVKIAQLVKKLVDEHNLSLRL</sequence>
<dbReference type="AlphaFoldDB" id="A0A8H7EX59"/>
<dbReference type="NCBIfam" id="NF003816">
    <property type="entry name" value="PRK05406.1-5"/>
    <property type="match status" value="1"/>
</dbReference>
<dbReference type="Pfam" id="PF03746">
    <property type="entry name" value="LamB_YcsF"/>
    <property type="match status" value="1"/>
</dbReference>
<dbReference type="InterPro" id="IPR005501">
    <property type="entry name" value="LamB/YcsF/PxpA-like"/>
</dbReference>
<organism evidence="3 4">
    <name type="scientific">Agaricus bisporus var. burnettii</name>
    <dbReference type="NCBI Taxonomy" id="192524"/>
    <lineage>
        <taxon>Eukaryota</taxon>
        <taxon>Fungi</taxon>
        <taxon>Dikarya</taxon>
        <taxon>Basidiomycota</taxon>
        <taxon>Agaricomycotina</taxon>
        <taxon>Agaricomycetes</taxon>
        <taxon>Agaricomycetidae</taxon>
        <taxon>Agaricales</taxon>
        <taxon>Agaricineae</taxon>
        <taxon>Agaricaceae</taxon>
        <taxon>Agaricus</taxon>
    </lineage>
</organism>
<dbReference type="InterPro" id="IPR012341">
    <property type="entry name" value="6hp_glycosidase-like_sf"/>
</dbReference>
<gene>
    <name evidence="3" type="ORF">Agabi119p4_10669</name>
</gene>
<reference evidence="3 4" key="1">
    <citation type="journal article" name="Sci. Rep.">
        <title>Telomere-to-telomere assembled and centromere annotated genomes of the two main subspecies of the button mushroom Agaricus bisporus reveal especially polymorphic chromosome ends.</title>
        <authorList>
            <person name="Sonnenberg A.S.M."/>
            <person name="Sedaghat-Telgerd N."/>
            <person name="Lavrijssen B."/>
            <person name="Ohm R.A."/>
            <person name="Hendrickx P.M."/>
            <person name="Scholtmeijer K."/>
            <person name="Baars J.J.P."/>
            <person name="van Peer A."/>
        </authorList>
    </citation>
    <scope>NUCLEOTIDE SEQUENCE [LARGE SCALE GENOMIC DNA]</scope>
    <source>
        <strain evidence="3 4">H119_p4</strain>
    </source>
</reference>
<evidence type="ECO:0000256" key="2">
    <source>
        <dbReference type="SAM" id="MobiDB-lite"/>
    </source>
</evidence>
<dbReference type="InterPro" id="IPR010905">
    <property type="entry name" value="Glyco_hydro_88"/>
</dbReference>
<protein>
    <submittedName>
        <fullName evidence="3">CAZyme family GH105</fullName>
    </submittedName>
</protein>
<dbReference type="Pfam" id="PF07470">
    <property type="entry name" value="Glyco_hydro_88"/>
    <property type="match status" value="1"/>
</dbReference>
<dbReference type="NCBIfam" id="NF003814">
    <property type="entry name" value="PRK05406.1-3"/>
    <property type="match status" value="1"/>
</dbReference>
<dbReference type="SUPFAM" id="SSF88713">
    <property type="entry name" value="Glycoside hydrolase/deacetylase"/>
    <property type="match status" value="1"/>
</dbReference>
<evidence type="ECO:0000313" key="3">
    <source>
        <dbReference type="EMBL" id="KAF7761260.1"/>
    </source>
</evidence>
<name>A0A8H7EX59_AGABI</name>
<accession>A0A8H7EX59</accession>
<proteinExistence type="predicted"/>
<evidence type="ECO:0000256" key="1">
    <source>
        <dbReference type="ARBA" id="ARBA00022801"/>
    </source>
</evidence>
<dbReference type="Gene3D" id="3.20.20.370">
    <property type="entry name" value="Glycoside hydrolase/deacetylase"/>
    <property type="match status" value="1"/>
</dbReference>
<dbReference type="InterPro" id="IPR008928">
    <property type="entry name" value="6-hairpin_glycosidase_sf"/>
</dbReference>
<feature type="region of interest" description="Disordered" evidence="2">
    <location>
        <begin position="299"/>
        <end position="327"/>
    </location>
</feature>
<dbReference type="GO" id="GO:0005975">
    <property type="term" value="P:carbohydrate metabolic process"/>
    <property type="evidence" value="ECO:0007669"/>
    <property type="project" value="InterPro"/>
</dbReference>
<dbReference type="Gene3D" id="1.50.10.10">
    <property type="match status" value="1"/>
</dbReference>
<dbReference type="PANTHER" id="PTHR41814">
    <property type="entry name" value="EXPRESSED PROTEIN"/>
    <property type="match status" value="1"/>
</dbReference>
<dbReference type="InterPro" id="IPR011330">
    <property type="entry name" value="Glyco_hydro/deAcase_b/a-brl"/>
</dbReference>
<evidence type="ECO:0000313" key="4">
    <source>
        <dbReference type="Proteomes" id="UP000629468"/>
    </source>
</evidence>
<dbReference type="GO" id="GO:0016787">
    <property type="term" value="F:hydrolase activity"/>
    <property type="evidence" value="ECO:0007669"/>
    <property type="project" value="UniProtKB-KW"/>
</dbReference>
<comment type="caution">
    <text evidence="3">The sequence shown here is derived from an EMBL/GenBank/DDBJ whole genome shotgun (WGS) entry which is preliminary data.</text>
</comment>
<dbReference type="PANTHER" id="PTHR41814:SF1">
    <property type="entry name" value="CELLULASE"/>
    <property type="match status" value="1"/>
</dbReference>
<keyword evidence="1" id="KW-0378">Hydrolase</keyword>